<sequence>MGSNADYAPLRIHPSPSLAGSRLFNADRSHPDPPLRRCLNHLPRPTAKSALAIVITIFFAVLLIARPTGGRSAVQRGLLEVGINPDLGFDELYEVSRTGWVPSVQREGLSDNSTEEQLSTWADRLPLECAEAWVKKGELCEDVRDVLGERGAVDVLWTYTNGSDPLLRTWRAEVTGMLSGRVRPGVAKVREAQTARHFRQWKSLNAETFARREHDELRYSMRSVLQAFAPSAVRKIHLLTADIPTNGLLRDIIDPHRAVGKSTPVLTASRLGQRPTWLNASASGTPPLELSHHSAIFENPSHLPTFNSLSIESQFPSLRLASEHFLYMNDDTFLMGANKLVPADVGVPLLGPVFRIQTDLTVSGTSPSESAGDREGEWTSLKRANWLLDRRFGQRSRGYIAHIPKAFSLPLLREVGMIWHDELSETASSRFRGLKTEYQLAFLATHYIIESHRQALLRSFFVARSDRNLDGELSLGERRQMLEELGFDIGADLLDAGVSVFAPRRATKEHLPRLLARAGLAAPGATEIAFSSMDGHGIYRGAEQDPHKLARPVDYDGSSDQEEESKPYCTLKLARCFGDGFLSARTSLSSVQVFRRVAFEHIECGDCAIVALVGKSGPSGLSAFLPPPSPSPSSPVAHDLPSAPLSLFSPTLKDHSSPSSASAFALPSAASAAWIRQHAIRQILRYSYVLGDSSSNFQSMRQARLVQLVLDRLGEEAREKPTFLTLNDDFASDLASARADAYLKRFFESQWPDPSPYELVE</sequence>
<dbReference type="GO" id="GO:0005794">
    <property type="term" value="C:Golgi apparatus"/>
    <property type="evidence" value="ECO:0007669"/>
    <property type="project" value="TreeGrafter"/>
</dbReference>
<dbReference type="Pfam" id="PF17102">
    <property type="entry name" value="Stealth_CR3"/>
    <property type="match status" value="1"/>
</dbReference>
<keyword evidence="3" id="KW-1133">Transmembrane helix</keyword>
<evidence type="ECO:0000259" key="4">
    <source>
        <dbReference type="Pfam" id="PF11380"/>
    </source>
</evidence>
<dbReference type="GO" id="GO:0046835">
    <property type="term" value="P:carbohydrate phosphorylation"/>
    <property type="evidence" value="ECO:0007669"/>
    <property type="project" value="TreeGrafter"/>
</dbReference>
<comment type="similarity">
    <text evidence="1">Belongs to the stealth family.</text>
</comment>
<evidence type="ECO:0000313" key="8">
    <source>
        <dbReference type="Proteomes" id="UP000243876"/>
    </source>
</evidence>
<proteinExistence type="inferred from homology"/>
<organism evidence="7 8">
    <name type="scientific">Sporidiobolus salmonicolor</name>
    <name type="common">Yeast-like fungus</name>
    <name type="synonym">Sporobolomyces salmonicolor</name>
    <dbReference type="NCBI Taxonomy" id="5005"/>
    <lineage>
        <taxon>Eukaryota</taxon>
        <taxon>Fungi</taxon>
        <taxon>Dikarya</taxon>
        <taxon>Basidiomycota</taxon>
        <taxon>Pucciniomycotina</taxon>
        <taxon>Microbotryomycetes</taxon>
        <taxon>Sporidiobolales</taxon>
        <taxon>Sporidiobolaceae</taxon>
        <taxon>Sporobolomyces</taxon>
    </lineage>
</organism>
<keyword evidence="2" id="KW-0808">Transferase</keyword>
<feature type="domain" description="Stealth protein CR2 conserved region 2" evidence="4">
    <location>
        <begin position="272"/>
        <end position="335"/>
    </location>
</feature>
<name>A0A0D6EH03_SPOSA</name>
<dbReference type="Pfam" id="PF11380">
    <property type="entry name" value="Stealth_CR2"/>
    <property type="match status" value="1"/>
</dbReference>
<dbReference type="PANTHER" id="PTHR24045:SF0">
    <property type="entry name" value="N-ACETYLGLUCOSAMINE-1-PHOSPHOTRANSFERASE SUBUNITS ALPHA_BETA"/>
    <property type="match status" value="1"/>
</dbReference>
<keyword evidence="3" id="KW-0812">Transmembrane</keyword>
<dbReference type="EMBL" id="CENE01000001">
    <property type="protein sequence ID" value="CEQ38860.1"/>
    <property type="molecule type" value="Genomic_DNA"/>
</dbReference>
<evidence type="ECO:0000256" key="2">
    <source>
        <dbReference type="ARBA" id="ARBA00022679"/>
    </source>
</evidence>
<dbReference type="OrthoDB" id="263283at2759"/>
<dbReference type="AlphaFoldDB" id="A0A0D6EH03"/>
<evidence type="ECO:0000259" key="5">
    <source>
        <dbReference type="Pfam" id="PF17102"/>
    </source>
</evidence>
<protein>
    <submittedName>
        <fullName evidence="7">SPOSA6832_00333-mRNA-1:cds</fullName>
    </submittedName>
</protein>
<dbReference type="Proteomes" id="UP000243876">
    <property type="component" value="Unassembled WGS sequence"/>
</dbReference>
<dbReference type="PANTHER" id="PTHR24045">
    <property type="match status" value="1"/>
</dbReference>
<evidence type="ECO:0000259" key="6">
    <source>
        <dbReference type="Pfam" id="PF17103"/>
    </source>
</evidence>
<evidence type="ECO:0000313" key="7">
    <source>
        <dbReference type="EMBL" id="CEQ38860.1"/>
    </source>
</evidence>
<keyword evidence="3" id="KW-0472">Membrane</keyword>
<accession>A0A0D6EH03</accession>
<dbReference type="InterPro" id="IPR047141">
    <property type="entry name" value="Stealth"/>
</dbReference>
<evidence type="ECO:0000256" key="1">
    <source>
        <dbReference type="ARBA" id="ARBA00007583"/>
    </source>
</evidence>
<dbReference type="InterPro" id="IPR021520">
    <property type="entry name" value="Stealth_CR2"/>
</dbReference>
<gene>
    <name evidence="7" type="primary">SPOSA6832_00333</name>
</gene>
<feature type="domain" description="Stealth protein CR3 conserved region 3" evidence="5">
    <location>
        <begin position="401"/>
        <end position="450"/>
    </location>
</feature>
<evidence type="ECO:0000256" key="3">
    <source>
        <dbReference type="SAM" id="Phobius"/>
    </source>
</evidence>
<keyword evidence="8" id="KW-1185">Reference proteome</keyword>
<feature type="transmembrane region" description="Helical" evidence="3">
    <location>
        <begin position="46"/>
        <end position="65"/>
    </location>
</feature>
<dbReference type="Pfam" id="PF17103">
    <property type="entry name" value="Stealth_CR4"/>
    <property type="match status" value="1"/>
</dbReference>
<dbReference type="GO" id="GO:0003976">
    <property type="term" value="F:UDP-N-acetylglucosamine-lysosomal-enzyme N-acetylglucosaminephosphotransferase activity"/>
    <property type="evidence" value="ECO:0007669"/>
    <property type="project" value="TreeGrafter"/>
</dbReference>
<feature type="domain" description="Stealth protein CR4 conserved region 4" evidence="6">
    <location>
        <begin position="721"/>
        <end position="760"/>
    </location>
</feature>
<reference evidence="8" key="1">
    <citation type="submission" date="2015-02" db="EMBL/GenBank/DDBJ databases">
        <authorList>
            <person name="Gon?alves P."/>
        </authorList>
    </citation>
    <scope>NUCLEOTIDE SEQUENCE [LARGE SCALE GENOMIC DNA]</scope>
</reference>
<dbReference type="InterPro" id="IPR031357">
    <property type="entry name" value="Stealth_CR3"/>
</dbReference>
<dbReference type="InterPro" id="IPR031356">
    <property type="entry name" value="Stealth_CR4"/>
</dbReference>